<sequence>MTCLSQPSWVFPTRAINGVSASPKPKINLCTPRPLKPLKISASISDSTSNSSQSTSEDEPAIAAAVDPVKLAFSKANQYKKSKESQKQSKIENPVRESAENGVGDDGNESAEMGSDGKGVPLSVKLAMEKAREYKKNKGVVGMPDVGKGPGAEEAYTGKVTSKSKKEGLSVSSIDFMGLNFADKKTTKGLPAGLVPVVDSFPGGESPEVEIIVGDASKFGTAEPSKVEPAVQDGAELYKPKVSTWGVFPRPSNISKTFGGGRTIRPEEVIEKAEEKAAKEAHTKQLIAEYKKKMGMTVDARLKKECEKVLRDGDRLMDTGKLREALPYYEKVMEELPFQSELHGLAALQWSICQDSLNRSSEAREMYEKLQAHLNVQVSKRARQFMFSFQAMEMMKVKSSTPSSRTGFQNYFEAFIKDKNVYPLRRGEEVQEEEEGPLSQAFPYIILLVCPIFIVLYMAVQKRIS</sequence>
<keyword evidence="2" id="KW-0812">Transmembrane</keyword>
<feature type="transmembrane region" description="Helical" evidence="2">
    <location>
        <begin position="441"/>
        <end position="460"/>
    </location>
</feature>
<keyword evidence="2" id="KW-1133">Transmembrane helix</keyword>
<evidence type="ECO:0000313" key="4">
    <source>
        <dbReference type="Proteomes" id="UP001417504"/>
    </source>
</evidence>
<protein>
    <submittedName>
        <fullName evidence="3">Uncharacterized protein</fullName>
    </submittedName>
</protein>
<organism evidence="3 4">
    <name type="scientific">Stephania japonica</name>
    <dbReference type="NCBI Taxonomy" id="461633"/>
    <lineage>
        <taxon>Eukaryota</taxon>
        <taxon>Viridiplantae</taxon>
        <taxon>Streptophyta</taxon>
        <taxon>Embryophyta</taxon>
        <taxon>Tracheophyta</taxon>
        <taxon>Spermatophyta</taxon>
        <taxon>Magnoliopsida</taxon>
        <taxon>Ranunculales</taxon>
        <taxon>Menispermaceae</taxon>
        <taxon>Menispermoideae</taxon>
        <taxon>Cissampelideae</taxon>
        <taxon>Stephania</taxon>
    </lineage>
</organism>
<dbReference type="EMBL" id="JBBNAE010000005">
    <property type="protein sequence ID" value="KAK9123227.1"/>
    <property type="molecule type" value="Genomic_DNA"/>
</dbReference>
<feature type="region of interest" description="Disordered" evidence="1">
    <location>
        <begin position="40"/>
        <end position="63"/>
    </location>
</feature>
<feature type="compositionally biased region" description="Basic and acidic residues" evidence="1">
    <location>
        <begin position="81"/>
        <end position="99"/>
    </location>
</feature>
<dbReference type="Proteomes" id="UP001417504">
    <property type="component" value="Unassembled WGS sequence"/>
</dbReference>
<feature type="compositionally biased region" description="Low complexity" evidence="1">
    <location>
        <begin position="40"/>
        <end position="55"/>
    </location>
</feature>
<dbReference type="AlphaFoldDB" id="A0AAP0IYS1"/>
<evidence type="ECO:0000256" key="1">
    <source>
        <dbReference type="SAM" id="MobiDB-lite"/>
    </source>
</evidence>
<gene>
    <name evidence="3" type="ORF">Sjap_012829</name>
</gene>
<dbReference type="PANTHER" id="PTHR35482:SF1">
    <property type="entry name" value="CYTOCHROME C OXIDASE SUBUNIT"/>
    <property type="match status" value="1"/>
</dbReference>
<feature type="region of interest" description="Disordered" evidence="1">
    <location>
        <begin position="77"/>
        <end position="119"/>
    </location>
</feature>
<name>A0AAP0IYS1_9MAGN</name>
<evidence type="ECO:0000256" key="2">
    <source>
        <dbReference type="SAM" id="Phobius"/>
    </source>
</evidence>
<keyword evidence="4" id="KW-1185">Reference proteome</keyword>
<proteinExistence type="predicted"/>
<keyword evidence="2" id="KW-0472">Membrane</keyword>
<reference evidence="3 4" key="1">
    <citation type="submission" date="2024-01" db="EMBL/GenBank/DDBJ databases">
        <title>Genome assemblies of Stephania.</title>
        <authorList>
            <person name="Yang L."/>
        </authorList>
    </citation>
    <scope>NUCLEOTIDE SEQUENCE [LARGE SCALE GENOMIC DNA]</scope>
    <source>
        <strain evidence="3">QJT</strain>
        <tissue evidence="3">Leaf</tissue>
    </source>
</reference>
<dbReference type="PANTHER" id="PTHR35482">
    <property type="entry name" value="CYTOCHROME C OXIDASE SUBUNIT"/>
    <property type="match status" value="1"/>
</dbReference>
<evidence type="ECO:0000313" key="3">
    <source>
        <dbReference type="EMBL" id="KAK9123227.1"/>
    </source>
</evidence>
<accession>A0AAP0IYS1</accession>
<comment type="caution">
    <text evidence="3">The sequence shown here is derived from an EMBL/GenBank/DDBJ whole genome shotgun (WGS) entry which is preliminary data.</text>
</comment>